<evidence type="ECO:0000256" key="9">
    <source>
        <dbReference type="ARBA" id="ARBA00023242"/>
    </source>
</evidence>
<gene>
    <name evidence="13" type="ORF">LTR62_004437</name>
</gene>
<evidence type="ECO:0000256" key="8">
    <source>
        <dbReference type="ARBA" id="ARBA00023163"/>
    </source>
</evidence>
<feature type="region of interest" description="Disordered" evidence="10">
    <location>
        <begin position="54"/>
        <end position="102"/>
    </location>
</feature>
<dbReference type="EMBL" id="JAVRRL010000032">
    <property type="protein sequence ID" value="KAK5112276.1"/>
    <property type="molecule type" value="Genomic_DNA"/>
</dbReference>
<feature type="compositionally biased region" description="Polar residues" evidence="10">
    <location>
        <begin position="66"/>
        <end position="83"/>
    </location>
</feature>
<keyword evidence="9" id="KW-0539">Nucleus</keyword>
<protein>
    <submittedName>
        <fullName evidence="13">Uncharacterized protein</fullName>
    </submittedName>
</protein>
<dbReference type="InterPro" id="IPR048538">
    <property type="entry name" value="Rrn7_cyclin_C"/>
</dbReference>
<evidence type="ECO:0000313" key="14">
    <source>
        <dbReference type="Proteomes" id="UP001310890"/>
    </source>
</evidence>
<dbReference type="GO" id="GO:0008270">
    <property type="term" value="F:zinc ion binding"/>
    <property type="evidence" value="ECO:0007669"/>
    <property type="project" value="UniProtKB-KW"/>
</dbReference>
<evidence type="ECO:0000256" key="5">
    <source>
        <dbReference type="ARBA" id="ARBA00022833"/>
    </source>
</evidence>
<dbReference type="GO" id="GO:0070860">
    <property type="term" value="C:RNA polymerase I core factor complex"/>
    <property type="evidence" value="ECO:0007669"/>
    <property type="project" value="InterPro"/>
</dbReference>
<sequence length="475" mass="54038">MADRGEKIASGTRSTPIPSTSIIYIARTSTDTKEPQTLVHDLWTLRLQHLQHRVPHDDSETEAETHSQFYSSQSEPETSASESTYRKTRARSASHPSKQQHSANTLNLLDTLTLCYTGLLLLREPITIGQIQHWCQDGGLLYYRAWREVPLSMRERLPAAYQELLEPQPFSRPERLHDAVLRSLKTMHAEIGMVFPAVNHVLISYRWVRELALPIEVFAATERLARVLGMGFTFTLEYKVGEKGVLLRYPEVRLMALLIVVVKLLFPLDEVARHPVSAVDVSALAMDWRAWAEKEVEPRTQEDRAPEALGYAGLMGMGQHDVLDLDGDHLDQYMDWFEENIASEEVRERGRAGRDADFRRTLFKYFPVHRTERALVSNECVEDAMTDRLRRAQTLLVPNRIVGAADESRNEEVINRMGSFYKRDRTPGDLTGFTSVLYTRCSGLVGCSVEGMVKGVSLIEGLVQKDEEKRRKEGS</sequence>
<dbReference type="Pfam" id="PF20644">
    <property type="entry name" value="Rrn7_cyclin_N"/>
    <property type="match status" value="1"/>
</dbReference>
<evidence type="ECO:0000256" key="6">
    <source>
        <dbReference type="ARBA" id="ARBA00023015"/>
    </source>
</evidence>
<keyword evidence="4" id="KW-0863">Zinc-finger</keyword>
<evidence type="ECO:0000256" key="1">
    <source>
        <dbReference type="ARBA" id="ARBA00004604"/>
    </source>
</evidence>
<evidence type="ECO:0000259" key="11">
    <source>
        <dbReference type="Pfam" id="PF20644"/>
    </source>
</evidence>
<evidence type="ECO:0000256" key="7">
    <source>
        <dbReference type="ARBA" id="ARBA00023125"/>
    </source>
</evidence>
<feature type="domain" description="Rrn7/TAF1B N-terminal cyclin" evidence="11">
    <location>
        <begin position="34"/>
        <end position="150"/>
    </location>
</feature>
<dbReference type="PANTHER" id="PTHR31576:SF2">
    <property type="entry name" value="TATA BOX-BINDING PROTEIN-ASSOCIATED FACTOR RNA POLYMERASE I SUBUNIT B"/>
    <property type="match status" value="1"/>
</dbReference>
<comment type="caution">
    <text evidence="13">The sequence shown here is derived from an EMBL/GenBank/DDBJ whole genome shotgun (WGS) entry which is preliminary data.</text>
</comment>
<dbReference type="PANTHER" id="PTHR31576">
    <property type="entry name" value="TATA BOX-BINDING PROTEIN-ASSOCIATED FACTOR RNA POLYMERASE I SUBUNIT B"/>
    <property type="match status" value="1"/>
</dbReference>
<evidence type="ECO:0000256" key="10">
    <source>
        <dbReference type="SAM" id="MobiDB-lite"/>
    </source>
</evidence>
<reference evidence="13" key="1">
    <citation type="submission" date="2023-08" db="EMBL/GenBank/DDBJ databases">
        <title>Black Yeasts Isolated from many extreme environments.</title>
        <authorList>
            <person name="Coleine C."/>
            <person name="Stajich J.E."/>
            <person name="Selbmann L."/>
        </authorList>
    </citation>
    <scope>NUCLEOTIDE SEQUENCE</scope>
    <source>
        <strain evidence="13">CCFEE 5401</strain>
    </source>
</reference>
<keyword evidence="3" id="KW-0479">Metal-binding</keyword>
<evidence type="ECO:0000313" key="13">
    <source>
        <dbReference type="EMBL" id="KAK5112276.1"/>
    </source>
</evidence>
<comment type="subcellular location">
    <subcellularLocation>
        <location evidence="1">Nucleus</location>
        <location evidence="1">Nucleolus</location>
    </subcellularLocation>
</comment>
<evidence type="ECO:0000256" key="2">
    <source>
        <dbReference type="ARBA" id="ARBA00006899"/>
    </source>
</evidence>
<accession>A0AAN7YG63</accession>
<dbReference type="InterPro" id="IPR048540">
    <property type="entry name" value="Rrn7_cyclin_N"/>
</dbReference>
<organism evidence="13 14">
    <name type="scientific">Meristemomyces frigidus</name>
    <dbReference type="NCBI Taxonomy" id="1508187"/>
    <lineage>
        <taxon>Eukaryota</taxon>
        <taxon>Fungi</taxon>
        <taxon>Dikarya</taxon>
        <taxon>Ascomycota</taxon>
        <taxon>Pezizomycotina</taxon>
        <taxon>Dothideomycetes</taxon>
        <taxon>Dothideomycetidae</taxon>
        <taxon>Mycosphaerellales</taxon>
        <taxon>Teratosphaeriaceae</taxon>
        <taxon>Meristemomyces</taxon>
    </lineage>
</organism>
<dbReference type="GO" id="GO:0042790">
    <property type="term" value="P:nucleolar large rRNA transcription by RNA polymerase I"/>
    <property type="evidence" value="ECO:0007669"/>
    <property type="project" value="TreeGrafter"/>
</dbReference>
<keyword evidence="5" id="KW-0862">Zinc</keyword>
<comment type="similarity">
    <text evidence="2">Belongs to the RRN7/TAF1B family.</text>
</comment>
<keyword evidence="6" id="KW-0805">Transcription regulation</keyword>
<dbReference type="GO" id="GO:0001164">
    <property type="term" value="F:RNA polymerase I core promoter sequence-specific DNA binding"/>
    <property type="evidence" value="ECO:0007669"/>
    <property type="project" value="InterPro"/>
</dbReference>
<keyword evidence="8" id="KW-0804">Transcription</keyword>
<dbReference type="Pfam" id="PF20645">
    <property type="entry name" value="Rrn7_cyclin_C"/>
    <property type="match status" value="1"/>
</dbReference>
<proteinExistence type="inferred from homology"/>
<feature type="domain" description="Rrn7/TAF1B C-terminal cyclin" evidence="12">
    <location>
        <begin position="173"/>
        <end position="341"/>
    </location>
</feature>
<dbReference type="Proteomes" id="UP001310890">
    <property type="component" value="Unassembled WGS sequence"/>
</dbReference>
<dbReference type="InterPro" id="IPR033599">
    <property type="entry name" value="TAF1B/Rrn7"/>
</dbReference>
<dbReference type="AlphaFoldDB" id="A0AAN7YG63"/>
<name>A0AAN7YG63_9PEZI</name>
<evidence type="ECO:0000259" key="12">
    <source>
        <dbReference type="Pfam" id="PF20645"/>
    </source>
</evidence>
<evidence type="ECO:0000256" key="3">
    <source>
        <dbReference type="ARBA" id="ARBA00022723"/>
    </source>
</evidence>
<keyword evidence="7" id="KW-0238">DNA-binding</keyword>
<evidence type="ECO:0000256" key="4">
    <source>
        <dbReference type="ARBA" id="ARBA00022771"/>
    </source>
</evidence>